<evidence type="ECO:0000313" key="2">
    <source>
        <dbReference type="Proteomes" id="UP000485058"/>
    </source>
</evidence>
<dbReference type="Proteomes" id="UP000485058">
    <property type="component" value="Unassembled WGS sequence"/>
</dbReference>
<organism evidence="1 2">
    <name type="scientific">Haematococcus lacustris</name>
    <name type="common">Green alga</name>
    <name type="synonym">Haematococcus pluvialis</name>
    <dbReference type="NCBI Taxonomy" id="44745"/>
    <lineage>
        <taxon>Eukaryota</taxon>
        <taxon>Viridiplantae</taxon>
        <taxon>Chlorophyta</taxon>
        <taxon>core chlorophytes</taxon>
        <taxon>Chlorophyceae</taxon>
        <taxon>CS clade</taxon>
        <taxon>Chlamydomonadales</taxon>
        <taxon>Haematococcaceae</taxon>
        <taxon>Haematococcus</taxon>
    </lineage>
</organism>
<dbReference type="AlphaFoldDB" id="A0A699YCS1"/>
<accession>A0A699YCS1</accession>
<keyword evidence="2" id="KW-1185">Reference proteome</keyword>
<name>A0A699YCS1_HAELA</name>
<reference evidence="1 2" key="1">
    <citation type="submission" date="2020-02" db="EMBL/GenBank/DDBJ databases">
        <title>Draft genome sequence of Haematococcus lacustris strain NIES-144.</title>
        <authorList>
            <person name="Morimoto D."/>
            <person name="Nakagawa S."/>
            <person name="Yoshida T."/>
            <person name="Sawayama S."/>
        </authorList>
    </citation>
    <scope>NUCLEOTIDE SEQUENCE [LARGE SCALE GENOMIC DNA]</scope>
    <source>
        <strain evidence="1 2">NIES-144</strain>
    </source>
</reference>
<gene>
    <name evidence="1" type="ORF">HaLaN_02683</name>
</gene>
<evidence type="ECO:0000313" key="1">
    <source>
        <dbReference type="EMBL" id="GFH07823.1"/>
    </source>
</evidence>
<proteinExistence type="predicted"/>
<sequence length="76" mass="7815">MATNKDAIVPVIGVVARMMASSIASANARSQVLSALAGLAKHSGTTALYGAGSRSRVGSRCNKRITMAARLTQRLA</sequence>
<protein>
    <submittedName>
        <fullName evidence="1">Uncharacterized protein</fullName>
    </submittedName>
</protein>
<comment type="caution">
    <text evidence="1">The sequence shown here is derived from an EMBL/GenBank/DDBJ whole genome shotgun (WGS) entry which is preliminary data.</text>
</comment>
<dbReference type="EMBL" id="BLLF01000118">
    <property type="protein sequence ID" value="GFH07823.1"/>
    <property type="molecule type" value="Genomic_DNA"/>
</dbReference>